<dbReference type="STRING" id="768706.Desor_4660"/>
<reference evidence="3" key="1">
    <citation type="submission" date="2011-11" db="EMBL/GenBank/DDBJ databases">
        <title>Complete sequence of Desulfosporosinus orientis DSM 765.</title>
        <authorList>
            <person name="Lucas S."/>
            <person name="Han J."/>
            <person name="Lapidus A."/>
            <person name="Cheng J.-F."/>
            <person name="Goodwin L."/>
            <person name="Pitluck S."/>
            <person name="Peters L."/>
            <person name="Ovchinnikova G."/>
            <person name="Teshima H."/>
            <person name="Detter J.C."/>
            <person name="Han C."/>
            <person name="Tapia R."/>
            <person name="Land M."/>
            <person name="Hauser L."/>
            <person name="Kyrpides N."/>
            <person name="Ivanova N."/>
            <person name="Pagani I."/>
            <person name="Pester M."/>
            <person name="Spring S."/>
            <person name="Ollivier B."/>
            <person name="Rattei T."/>
            <person name="Klenk H.-P."/>
            <person name="Wagner M."/>
            <person name="Loy A."/>
            <person name="Woyke T."/>
        </authorList>
    </citation>
    <scope>NUCLEOTIDE SEQUENCE [LARGE SCALE GENOMIC DNA]</scope>
    <source>
        <strain evidence="3">ATCC 19365 / DSM 765 / NCIMB 8382 / VKM B-1628</strain>
    </source>
</reference>
<accession>G7WE88</accession>
<dbReference type="AlphaFoldDB" id="G7WE88"/>
<name>G7WE88_DESOD</name>
<dbReference type="OrthoDB" id="159408at2"/>
<dbReference type="Proteomes" id="UP000006346">
    <property type="component" value="Chromosome"/>
</dbReference>
<organism evidence="2 3">
    <name type="scientific">Desulfosporosinus orientis (strain ATCC 19365 / DSM 765 / NCIMB 8382 / VKM B-1628 / Singapore I)</name>
    <name type="common">Desulfotomaculum orientis</name>
    <dbReference type="NCBI Taxonomy" id="768706"/>
    <lineage>
        <taxon>Bacteria</taxon>
        <taxon>Bacillati</taxon>
        <taxon>Bacillota</taxon>
        <taxon>Clostridia</taxon>
        <taxon>Eubacteriales</taxon>
        <taxon>Desulfitobacteriaceae</taxon>
        <taxon>Desulfosporosinus</taxon>
    </lineage>
</organism>
<dbReference type="Pfam" id="PF12654">
    <property type="entry name" value="DUF3786"/>
    <property type="match status" value="1"/>
</dbReference>
<reference evidence="2 3" key="2">
    <citation type="journal article" date="2012" name="J. Bacteriol.">
        <title>Complete genome sequences of Desulfosporosinus orientis DSM765T, Desulfosporosinus youngiae DSM17734T, Desulfosporosinus meridiei DSM13257T, and Desulfosporosinus acidiphilus DSM22704T.</title>
        <authorList>
            <person name="Pester M."/>
            <person name="Brambilla E."/>
            <person name="Alazard D."/>
            <person name="Rattei T."/>
            <person name="Weinmaier T."/>
            <person name="Han J."/>
            <person name="Lucas S."/>
            <person name="Lapidus A."/>
            <person name="Cheng J.F."/>
            <person name="Goodwin L."/>
            <person name="Pitluck S."/>
            <person name="Peters L."/>
            <person name="Ovchinnikova G."/>
            <person name="Teshima H."/>
            <person name="Detter J.C."/>
            <person name="Han C.S."/>
            <person name="Tapia R."/>
            <person name="Land M.L."/>
            <person name="Hauser L."/>
            <person name="Kyrpides N.C."/>
            <person name="Ivanova N.N."/>
            <person name="Pagani I."/>
            <person name="Huntmann M."/>
            <person name="Wei C.L."/>
            <person name="Davenport K.W."/>
            <person name="Daligault H."/>
            <person name="Chain P.S."/>
            <person name="Chen A."/>
            <person name="Mavromatis K."/>
            <person name="Markowitz V."/>
            <person name="Szeto E."/>
            <person name="Mikhailova N."/>
            <person name="Pati A."/>
            <person name="Wagner M."/>
            <person name="Woyke T."/>
            <person name="Ollivier B."/>
            <person name="Klenk H.P."/>
            <person name="Spring S."/>
            <person name="Loy A."/>
        </authorList>
    </citation>
    <scope>NUCLEOTIDE SEQUENCE [LARGE SCALE GENOMIC DNA]</scope>
    <source>
        <strain evidence="3">ATCC 19365 / DSM 765 / NCIMB 8382 / VKM B-1628</strain>
    </source>
</reference>
<gene>
    <name evidence="2" type="ordered locus">Desor_4660</name>
</gene>
<dbReference type="InterPro" id="IPR024264">
    <property type="entry name" value="DUF3786"/>
</dbReference>
<evidence type="ECO:0000313" key="3">
    <source>
        <dbReference type="Proteomes" id="UP000006346"/>
    </source>
</evidence>
<dbReference type="HOGENOM" id="CLU_106581_0_1_9"/>
<evidence type="ECO:0000259" key="1">
    <source>
        <dbReference type="Pfam" id="PF12654"/>
    </source>
</evidence>
<evidence type="ECO:0000313" key="2">
    <source>
        <dbReference type="EMBL" id="AET70064.1"/>
    </source>
</evidence>
<proteinExistence type="predicted"/>
<keyword evidence="3" id="KW-1185">Reference proteome</keyword>
<dbReference type="RefSeq" id="WP_014186871.1">
    <property type="nucleotide sequence ID" value="NC_016584.1"/>
</dbReference>
<protein>
    <recommendedName>
        <fullName evidence="1">DUF3786 domain-containing protein</fullName>
    </recommendedName>
</protein>
<feature type="domain" description="DUF3786" evidence="1">
    <location>
        <begin position="19"/>
        <end position="191"/>
    </location>
</feature>
<dbReference type="EMBL" id="CP003108">
    <property type="protein sequence ID" value="AET70064.1"/>
    <property type="molecule type" value="Genomic_DNA"/>
</dbReference>
<dbReference type="KEGG" id="dor:Desor_4660"/>
<dbReference type="eggNOG" id="ENOG5032A20">
    <property type="taxonomic scope" value="Bacteria"/>
</dbReference>
<sequence length="208" mass="22579">MNYSAAHELALKKFRACSLEEMASCSGYTLKNNALQLEFLGQSYLLNYPSGSFEPLQPSARELPVPTQILILHYVTNLSDIQEVGQLISYKELPGGSIYIKPFTGRAIDPLVRIFGSDPDSLLKVASHLGGYSNGLGDVGITYKVFSRVPLSLILWRADDEFPASGNILFDASASAILPTEDFAVLASTVVFGFKGIKAALDQVVSLR</sequence>
<dbReference type="PATRIC" id="fig|768706.3.peg.4738"/>